<keyword evidence="2" id="KW-0812">Transmembrane</keyword>
<accession>A0ABR7IA42</accession>
<organism evidence="3 4">
    <name type="scientific">Roseburia yibonii</name>
    <dbReference type="NCBI Taxonomy" id="2763063"/>
    <lineage>
        <taxon>Bacteria</taxon>
        <taxon>Bacillati</taxon>
        <taxon>Bacillota</taxon>
        <taxon>Clostridia</taxon>
        <taxon>Lachnospirales</taxon>
        <taxon>Lachnospiraceae</taxon>
        <taxon>Roseburia</taxon>
    </lineage>
</organism>
<evidence type="ECO:0000256" key="1">
    <source>
        <dbReference type="SAM" id="MobiDB-lite"/>
    </source>
</evidence>
<protein>
    <submittedName>
        <fullName evidence="3">Uncharacterized protein</fullName>
    </submittedName>
</protein>
<evidence type="ECO:0000256" key="2">
    <source>
        <dbReference type="SAM" id="Phobius"/>
    </source>
</evidence>
<gene>
    <name evidence="3" type="ORF">H8Z76_07290</name>
</gene>
<keyword evidence="2" id="KW-1133">Transmembrane helix</keyword>
<comment type="caution">
    <text evidence="3">The sequence shown here is derived from an EMBL/GenBank/DDBJ whole genome shotgun (WGS) entry which is preliminary data.</text>
</comment>
<keyword evidence="2" id="KW-0472">Membrane</keyword>
<sequence length="182" mass="21159">MFGRSEDIFEEERPKEEKVTRQERREEKLREKERKKQEKEDLKQQRAAFEEEMKGRELEEKRRKQLEKEDARNAKLAKKAEKKIAKVEMRSEKKPSFKNRIFFVILLLLCFAAGFGAAVFVAWIGHVPFAPVKFLPFALLAFVFTFSTANFFLHEGKIEVAAGAFSLLSLAGGIVELAYLFH</sequence>
<keyword evidence="4" id="KW-1185">Reference proteome</keyword>
<proteinExistence type="predicted"/>
<feature type="transmembrane region" description="Helical" evidence="2">
    <location>
        <begin position="101"/>
        <end position="122"/>
    </location>
</feature>
<evidence type="ECO:0000313" key="4">
    <source>
        <dbReference type="Proteomes" id="UP000621540"/>
    </source>
</evidence>
<feature type="transmembrane region" description="Helical" evidence="2">
    <location>
        <begin position="160"/>
        <end position="181"/>
    </location>
</feature>
<reference evidence="3 4" key="1">
    <citation type="submission" date="2020-08" db="EMBL/GenBank/DDBJ databases">
        <title>Genome public.</title>
        <authorList>
            <person name="Liu C."/>
            <person name="Sun Q."/>
        </authorList>
    </citation>
    <scope>NUCLEOTIDE SEQUENCE [LARGE SCALE GENOMIC DNA]</scope>
    <source>
        <strain evidence="3 4">BX0805</strain>
    </source>
</reference>
<dbReference type="EMBL" id="JACOQH010000004">
    <property type="protein sequence ID" value="MBC5753834.1"/>
    <property type="molecule type" value="Genomic_DNA"/>
</dbReference>
<evidence type="ECO:0000313" key="3">
    <source>
        <dbReference type="EMBL" id="MBC5753834.1"/>
    </source>
</evidence>
<feature type="transmembrane region" description="Helical" evidence="2">
    <location>
        <begin position="134"/>
        <end position="153"/>
    </location>
</feature>
<dbReference type="Proteomes" id="UP000621540">
    <property type="component" value="Unassembled WGS sequence"/>
</dbReference>
<dbReference type="RefSeq" id="WP_186982063.1">
    <property type="nucleotide sequence ID" value="NZ_JACOQH010000004.1"/>
</dbReference>
<feature type="region of interest" description="Disordered" evidence="1">
    <location>
        <begin position="1"/>
        <end position="74"/>
    </location>
</feature>
<name>A0ABR7IA42_9FIRM</name>